<comment type="caution">
    <text evidence="1">The sequence shown here is derived from an EMBL/GenBank/DDBJ whole genome shotgun (WGS) entry which is preliminary data.</text>
</comment>
<name>A0ABQ2ZB57_9ACTN</name>
<accession>A0ABQ2ZB57</accession>
<dbReference type="Proteomes" id="UP000653308">
    <property type="component" value="Unassembled WGS sequence"/>
</dbReference>
<reference evidence="2" key="1">
    <citation type="journal article" date="2019" name="Int. J. Syst. Evol. Microbiol.">
        <title>The Global Catalogue of Microorganisms (GCM) 10K type strain sequencing project: providing services to taxonomists for standard genome sequencing and annotation.</title>
        <authorList>
            <consortium name="The Broad Institute Genomics Platform"/>
            <consortium name="The Broad Institute Genome Sequencing Center for Infectious Disease"/>
            <person name="Wu L."/>
            <person name="Ma J."/>
        </authorList>
    </citation>
    <scope>NUCLEOTIDE SEQUENCE [LARGE SCALE GENOMIC DNA]</scope>
    <source>
        <strain evidence="2">JCM 4957</strain>
    </source>
</reference>
<evidence type="ECO:0000313" key="2">
    <source>
        <dbReference type="Proteomes" id="UP000653308"/>
    </source>
</evidence>
<evidence type="ECO:0000313" key="1">
    <source>
        <dbReference type="EMBL" id="GGY10991.1"/>
    </source>
</evidence>
<proteinExistence type="predicted"/>
<organism evidence="1 2">
    <name type="scientific">Streptomyces djakartensis</name>
    <dbReference type="NCBI Taxonomy" id="68193"/>
    <lineage>
        <taxon>Bacteria</taxon>
        <taxon>Bacillati</taxon>
        <taxon>Actinomycetota</taxon>
        <taxon>Actinomycetes</taxon>
        <taxon>Kitasatosporales</taxon>
        <taxon>Streptomycetaceae</taxon>
        <taxon>Streptomyces</taxon>
    </lineage>
</organism>
<sequence length="84" mass="9166">MAGREISAAALPPALQHSLRRVRRAAYTSDMTRAYERGRDVAGREGRVGVMARERGRARSASWWVGAVPGGVRPRNGAMESDTE</sequence>
<protein>
    <submittedName>
        <fullName evidence="1">Uncharacterized protein</fullName>
    </submittedName>
</protein>
<keyword evidence="2" id="KW-1185">Reference proteome</keyword>
<gene>
    <name evidence="1" type="ORF">GCM10010384_15020</name>
</gene>
<dbReference type="EMBL" id="BMWE01000003">
    <property type="protein sequence ID" value="GGY10991.1"/>
    <property type="molecule type" value="Genomic_DNA"/>
</dbReference>